<dbReference type="GO" id="GO:0008863">
    <property type="term" value="F:formate dehydrogenase (NAD+) activity"/>
    <property type="evidence" value="ECO:0007669"/>
    <property type="project" value="UniProtKB-EC"/>
</dbReference>
<feature type="chain" id="PRO_5046990966" evidence="14">
    <location>
        <begin position="23"/>
        <end position="408"/>
    </location>
</feature>
<protein>
    <submittedName>
        <fullName evidence="16">Formate dehydrogenase subunit gamma</fullName>
        <ecNumber evidence="16">1.17.1.9</ecNumber>
    </submittedName>
</protein>
<evidence type="ECO:0000256" key="13">
    <source>
        <dbReference type="SAM" id="Phobius"/>
    </source>
</evidence>
<keyword evidence="12 13" id="KW-0472">Membrane</keyword>
<dbReference type="Pfam" id="PF01292">
    <property type="entry name" value="Ni_hydr_CYTB"/>
    <property type="match status" value="1"/>
</dbReference>
<name>A0ABW3ZJH8_9RHOB</name>
<evidence type="ECO:0000256" key="4">
    <source>
        <dbReference type="ARBA" id="ARBA00022448"/>
    </source>
</evidence>
<evidence type="ECO:0000313" key="17">
    <source>
        <dbReference type="Proteomes" id="UP001597135"/>
    </source>
</evidence>
<keyword evidence="17" id="KW-1185">Reference proteome</keyword>
<evidence type="ECO:0000313" key="16">
    <source>
        <dbReference type="EMBL" id="MFD1343311.1"/>
    </source>
</evidence>
<evidence type="ECO:0000259" key="15">
    <source>
        <dbReference type="Pfam" id="PF01292"/>
    </source>
</evidence>
<feature type="transmembrane region" description="Helical" evidence="13">
    <location>
        <begin position="131"/>
        <end position="152"/>
    </location>
</feature>
<keyword evidence="10 13" id="KW-1133">Transmembrane helix</keyword>
<evidence type="ECO:0000256" key="5">
    <source>
        <dbReference type="ARBA" id="ARBA00022475"/>
    </source>
</evidence>
<dbReference type="PANTHER" id="PTHR30074">
    <property type="entry name" value="FORMATE DEHYDROGENASE, NITRATE-INDUCIBLE, CYTOCHROME B556 FDN SUBUNIT"/>
    <property type="match status" value="1"/>
</dbReference>
<dbReference type="NCBIfam" id="TIGR01583">
    <property type="entry name" value="formate-DH-gamm"/>
    <property type="match status" value="1"/>
</dbReference>
<keyword evidence="5" id="KW-1003">Cell membrane</keyword>
<feature type="transmembrane region" description="Helical" evidence="13">
    <location>
        <begin position="179"/>
        <end position="198"/>
    </location>
</feature>
<gene>
    <name evidence="16" type="ORF">ACFQ4E_12860</name>
</gene>
<feature type="signal peptide" evidence="14">
    <location>
        <begin position="1"/>
        <end position="22"/>
    </location>
</feature>
<evidence type="ECO:0000256" key="7">
    <source>
        <dbReference type="ARBA" id="ARBA00022692"/>
    </source>
</evidence>
<evidence type="ECO:0000256" key="12">
    <source>
        <dbReference type="ARBA" id="ARBA00023136"/>
    </source>
</evidence>
<keyword evidence="11" id="KW-0408">Iron</keyword>
<organism evidence="16 17">
    <name type="scientific">Litorisediminicola beolgyonensis</name>
    <dbReference type="NCBI Taxonomy" id="1173614"/>
    <lineage>
        <taxon>Bacteria</taxon>
        <taxon>Pseudomonadati</taxon>
        <taxon>Pseudomonadota</taxon>
        <taxon>Alphaproteobacteria</taxon>
        <taxon>Rhodobacterales</taxon>
        <taxon>Paracoccaceae</taxon>
        <taxon>Litorisediminicola</taxon>
    </lineage>
</organism>
<comment type="similarity">
    <text evidence="3">Belongs to the formate dehydrogenase gamma subunit family.</text>
</comment>
<keyword evidence="16" id="KW-0560">Oxidoreductase</keyword>
<evidence type="ECO:0000256" key="10">
    <source>
        <dbReference type="ARBA" id="ARBA00022989"/>
    </source>
</evidence>
<keyword evidence="4" id="KW-0813">Transport</keyword>
<evidence type="ECO:0000256" key="11">
    <source>
        <dbReference type="ARBA" id="ARBA00023004"/>
    </source>
</evidence>
<evidence type="ECO:0000256" key="6">
    <source>
        <dbReference type="ARBA" id="ARBA00022617"/>
    </source>
</evidence>
<dbReference type="Gene3D" id="1.20.950.20">
    <property type="entry name" value="Transmembrane di-heme cytochromes, Chain C"/>
    <property type="match status" value="1"/>
</dbReference>
<reference evidence="17" key="1">
    <citation type="journal article" date="2019" name="Int. J. Syst. Evol. Microbiol.">
        <title>The Global Catalogue of Microorganisms (GCM) 10K type strain sequencing project: providing services to taxonomists for standard genome sequencing and annotation.</title>
        <authorList>
            <consortium name="The Broad Institute Genomics Platform"/>
            <consortium name="The Broad Institute Genome Sequencing Center for Infectious Disease"/>
            <person name="Wu L."/>
            <person name="Ma J."/>
        </authorList>
    </citation>
    <scope>NUCLEOTIDE SEQUENCE [LARGE SCALE GENOMIC DNA]</scope>
    <source>
        <strain evidence="17">CCUG 62953</strain>
    </source>
</reference>
<keyword evidence="8" id="KW-0479">Metal-binding</keyword>
<feature type="transmembrane region" description="Helical" evidence="13">
    <location>
        <begin position="225"/>
        <end position="242"/>
    </location>
</feature>
<comment type="caution">
    <text evidence="16">The sequence shown here is derived from an EMBL/GenBank/DDBJ whole genome shotgun (WGS) entry which is preliminary data.</text>
</comment>
<dbReference type="InterPro" id="IPR016174">
    <property type="entry name" value="Di-haem_cyt_TM"/>
</dbReference>
<comment type="cofactor">
    <cofactor evidence="1">
        <name>heme</name>
        <dbReference type="ChEBI" id="CHEBI:30413"/>
    </cofactor>
</comment>
<dbReference type="InterPro" id="IPR051817">
    <property type="entry name" value="FDH_cytochrome_b556_subunit"/>
</dbReference>
<dbReference type="EMBL" id="JBHTMU010000022">
    <property type="protein sequence ID" value="MFD1343311.1"/>
    <property type="molecule type" value="Genomic_DNA"/>
</dbReference>
<feature type="domain" description="Cytochrome b561 bacterial/Ni-hydrogenase" evidence="15">
    <location>
        <begin position="169"/>
        <end position="374"/>
    </location>
</feature>
<evidence type="ECO:0000256" key="2">
    <source>
        <dbReference type="ARBA" id="ARBA00004651"/>
    </source>
</evidence>
<comment type="subcellular location">
    <subcellularLocation>
        <location evidence="2">Cell membrane</location>
        <topology evidence="2">Multi-pass membrane protein</topology>
    </subcellularLocation>
</comment>
<feature type="transmembrane region" description="Helical" evidence="13">
    <location>
        <begin position="277"/>
        <end position="298"/>
    </location>
</feature>
<keyword evidence="7 13" id="KW-0812">Transmembrane</keyword>
<dbReference type="SUPFAM" id="SSF81342">
    <property type="entry name" value="Transmembrane di-heme cytochromes"/>
    <property type="match status" value="1"/>
</dbReference>
<dbReference type="InterPro" id="IPR006471">
    <property type="entry name" value="Formate_DH_gsu"/>
</dbReference>
<feature type="transmembrane region" description="Helical" evidence="13">
    <location>
        <begin position="341"/>
        <end position="360"/>
    </location>
</feature>
<accession>A0ABW3ZJH8</accession>
<dbReference type="RefSeq" id="WP_386804162.1">
    <property type="nucleotide sequence ID" value="NZ_JBHTMU010000022.1"/>
</dbReference>
<dbReference type="Proteomes" id="UP001597135">
    <property type="component" value="Unassembled WGS sequence"/>
</dbReference>
<keyword evidence="14" id="KW-0732">Signal</keyword>
<evidence type="ECO:0000256" key="8">
    <source>
        <dbReference type="ARBA" id="ARBA00022723"/>
    </source>
</evidence>
<keyword evidence="9" id="KW-0249">Electron transport</keyword>
<proteinExistence type="inferred from homology"/>
<dbReference type="PANTHER" id="PTHR30074:SF6">
    <property type="entry name" value="FORMATE DEHYDROGENASE GAMMA SUBUNIT"/>
    <property type="match status" value="1"/>
</dbReference>
<dbReference type="InterPro" id="IPR011577">
    <property type="entry name" value="Cyt_b561_bac/Ni-Hgenase"/>
</dbReference>
<evidence type="ECO:0000256" key="9">
    <source>
        <dbReference type="ARBA" id="ARBA00022982"/>
    </source>
</evidence>
<evidence type="ECO:0000256" key="3">
    <source>
        <dbReference type="ARBA" id="ARBA00010747"/>
    </source>
</evidence>
<sequence>MRVAPYLVMLFALLATALPVSAQQDAVEPPASDVSGEAAPASPGSTLEDILRRQQGLEANNDERRQFVGSDAEIGEGVDALSTLGGSSDSDLWRAFRFDERDISTQVRAPAASTIMQDNGMWWLELREGPVLHWGGYLLLGTIALLAIFYLIKGRIRIDGERTGRTIERFTGIERFGHWLIAGSFVILGLTGLITLMGRKFLIPAFGHEVFSDLAIASKWLHNNVAWAFMLGLVMVFMMWVWHNIPTWQDVKWLARGGGFIGKGHVPAPKFNAGQKIIFWSVVILGASVSASGLSLLFPFDLQMFAPTFATLNELGVPGLLGVDPFTSDLSPQGEMQYAQLWHAIVAFVFMAIILAHIYIGTIGMEGAFEAMGSGEVDTQWAKEHHSIWYEKKMAEERAAPKGATPAE</sequence>
<keyword evidence="6" id="KW-0349">Heme</keyword>
<evidence type="ECO:0000256" key="1">
    <source>
        <dbReference type="ARBA" id="ARBA00001971"/>
    </source>
</evidence>
<dbReference type="EC" id="1.17.1.9" evidence="16"/>
<evidence type="ECO:0000256" key="14">
    <source>
        <dbReference type="SAM" id="SignalP"/>
    </source>
</evidence>